<accession>A0A6H1U145</accession>
<keyword evidence="2" id="KW-1185">Reference proteome</keyword>
<dbReference type="AlphaFoldDB" id="A0A6H1U145"/>
<evidence type="ECO:0000313" key="1">
    <source>
        <dbReference type="EMBL" id="QIZ72166.1"/>
    </source>
</evidence>
<dbReference type="RefSeq" id="WP_168570316.1">
    <property type="nucleotide sequence ID" value="NZ_CP051167.1"/>
</dbReference>
<sequence>MAASKTQKGLRGTPQQAKVRVLLTLWDMKAHRESVKKGQLNNRIVRTNERAKDYSPILEELIAQGAIAIAKNKVTLLEPVGFDALDAGLRDPEFEFDAQQVSSKLGNALLDWLRQRYPGAARSAGVAPDVLGDGDGHVPGAGISSYADFERVTLDLYEQLNRDYNFDRLVPIYRLRREIGDRISRSEFNQWLLEMQTNDKIRLQGSSLPDNDPSKIEDSITTELSGLRCYIKRINA</sequence>
<reference evidence="1 2" key="1">
    <citation type="submission" date="2020-04" db="EMBL/GenBank/DDBJ databases">
        <authorList>
            <person name="Basu S."/>
            <person name="Maruthanayagam V."/>
            <person name="Chakraborty S."/>
            <person name="Pramanik A."/>
            <person name="Mukherjee J."/>
            <person name="Brink B."/>
        </authorList>
    </citation>
    <scope>NUCLEOTIDE SEQUENCE [LARGE SCALE GENOMIC DNA]</scope>
    <source>
        <strain evidence="1 2">AP17</strain>
    </source>
</reference>
<protein>
    <submittedName>
        <fullName evidence="1">Uncharacterized protein</fullName>
    </submittedName>
</protein>
<evidence type="ECO:0000313" key="2">
    <source>
        <dbReference type="Proteomes" id="UP000500857"/>
    </source>
</evidence>
<proteinExistence type="predicted"/>
<dbReference type="Proteomes" id="UP000500857">
    <property type="component" value="Chromosome"/>
</dbReference>
<gene>
    <name evidence="1" type="ORF">HCG48_17630</name>
</gene>
<dbReference type="KEGG" id="oxy:HCG48_17630"/>
<dbReference type="EMBL" id="CP051167">
    <property type="protein sequence ID" value="QIZ72166.1"/>
    <property type="molecule type" value="Genomic_DNA"/>
</dbReference>
<organism evidence="1 2">
    <name type="scientific">Oxynema aestuarii AP17</name>
    <dbReference type="NCBI Taxonomy" id="2064643"/>
    <lineage>
        <taxon>Bacteria</taxon>
        <taxon>Bacillati</taxon>
        <taxon>Cyanobacteriota</taxon>
        <taxon>Cyanophyceae</taxon>
        <taxon>Oscillatoriophycideae</taxon>
        <taxon>Oscillatoriales</taxon>
        <taxon>Oscillatoriaceae</taxon>
        <taxon>Oxynema</taxon>
        <taxon>Oxynema aestuarii</taxon>
    </lineage>
</organism>
<name>A0A6H1U145_9CYAN</name>